<proteinExistence type="predicted"/>
<dbReference type="EMBL" id="RCHS01004341">
    <property type="protein sequence ID" value="RMX35758.1"/>
    <property type="molecule type" value="Genomic_DNA"/>
</dbReference>
<dbReference type="AlphaFoldDB" id="A0A3M6T4M1"/>
<dbReference type="Proteomes" id="UP000275408">
    <property type="component" value="Unassembled WGS sequence"/>
</dbReference>
<accession>A0A3M6T4M1</accession>
<reference evidence="1 2" key="1">
    <citation type="journal article" date="2018" name="Sci. Rep.">
        <title>Comparative analysis of the Pocillopora damicornis genome highlights role of immune system in coral evolution.</title>
        <authorList>
            <person name="Cunning R."/>
            <person name="Bay R.A."/>
            <person name="Gillette P."/>
            <person name="Baker A.C."/>
            <person name="Traylor-Knowles N."/>
        </authorList>
    </citation>
    <scope>NUCLEOTIDE SEQUENCE [LARGE SCALE GENOMIC DNA]</scope>
    <source>
        <strain evidence="1">RSMAS</strain>
        <tissue evidence="1">Whole animal</tissue>
    </source>
</reference>
<organism evidence="1 2">
    <name type="scientific">Pocillopora damicornis</name>
    <name type="common">Cauliflower coral</name>
    <name type="synonym">Millepora damicornis</name>
    <dbReference type="NCBI Taxonomy" id="46731"/>
    <lineage>
        <taxon>Eukaryota</taxon>
        <taxon>Metazoa</taxon>
        <taxon>Cnidaria</taxon>
        <taxon>Anthozoa</taxon>
        <taxon>Hexacorallia</taxon>
        <taxon>Scleractinia</taxon>
        <taxon>Astrocoeniina</taxon>
        <taxon>Pocilloporidae</taxon>
        <taxon>Pocillopora</taxon>
    </lineage>
</organism>
<name>A0A3M6T4M1_POCDA</name>
<sequence length="130" mass="14826">MYVTDMLESGEMPRDYGFEQGKASIQKKMCRREEWEMRQKETEAKFLELSSLSEKLAAIPRVGLPFEKAVGMHLGTGDYGHLVIDHSAMLLRYFRSFYKYSGQGFEASHKLHRSLYSKATSHDSSGPGHS</sequence>
<protein>
    <submittedName>
        <fullName evidence="1">Uncharacterized protein</fullName>
    </submittedName>
</protein>
<evidence type="ECO:0000313" key="1">
    <source>
        <dbReference type="EMBL" id="RMX35758.1"/>
    </source>
</evidence>
<evidence type="ECO:0000313" key="2">
    <source>
        <dbReference type="Proteomes" id="UP000275408"/>
    </source>
</evidence>
<gene>
    <name evidence="1" type="ORF">pdam_00025354</name>
</gene>
<dbReference type="OrthoDB" id="5948481at2759"/>
<keyword evidence="2" id="KW-1185">Reference proteome</keyword>
<comment type="caution">
    <text evidence="1">The sequence shown here is derived from an EMBL/GenBank/DDBJ whole genome shotgun (WGS) entry which is preliminary data.</text>
</comment>